<keyword evidence="1 7" id="KW-0227">DNA damage</keyword>
<dbReference type="EC" id="4.2.99.18" evidence="7"/>
<dbReference type="Gene3D" id="1.10.340.30">
    <property type="entry name" value="Hypothetical protein, domain 2"/>
    <property type="match status" value="1"/>
</dbReference>
<dbReference type="GO" id="GO:0006284">
    <property type="term" value="P:base-excision repair"/>
    <property type="evidence" value="ECO:0007669"/>
    <property type="project" value="UniProtKB-UniRule"/>
</dbReference>
<reference evidence="9" key="1">
    <citation type="submission" date="2020-06" db="EMBL/GenBank/DDBJ databases">
        <title>Unique genomic features of the anaerobic methanotrophic archaea.</title>
        <authorList>
            <person name="Chadwick G.L."/>
            <person name="Skennerton C.T."/>
            <person name="Laso-Perez R."/>
            <person name="Leu A.O."/>
            <person name="Speth D.R."/>
            <person name="Yu H."/>
            <person name="Morgan-Lang C."/>
            <person name="Hatzenpichler R."/>
            <person name="Goudeau D."/>
            <person name="Malmstrom R."/>
            <person name="Brazelton W.J."/>
            <person name="Woyke T."/>
            <person name="Hallam S.J."/>
            <person name="Tyson G.W."/>
            <person name="Wegener G."/>
            <person name="Boetius A."/>
            <person name="Orphan V."/>
        </authorList>
    </citation>
    <scope>NUCLEOTIDE SEQUENCE</scope>
</reference>
<feature type="site" description="Important for guanine/8-oxoguanine distinction" evidence="7">
    <location>
        <position position="213"/>
    </location>
</feature>
<dbReference type="Gene3D" id="1.10.1670.10">
    <property type="entry name" value="Helix-hairpin-Helix base-excision DNA repair enzymes (C-terminal)"/>
    <property type="match status" value="1"/>
</dbReference>
<dbReference type="HAMAP" id="MF_00241">
    <property type="entry name" value="Ogg"/>
    <property type="match status" value="1"/>
</dbReference>
<comment type="function">
    <text evidence="7">Catalyzes the excision of an oxidatively damaged form of guanine (7,8-dihydro-8-oxoguanine = 8-oxoG) from DNA. Also cleaves the DNA backbone at apurinic/apyrimidinic sites (AP sites).</text>
</comment>
<dbReference type="SUPFAM" id="SSF48150">
    <property type="entry name" value="DNA-glycosylase"/>
    <property type="match status" value="1"/>
</dbReference>
<evidence type="ECO:0000256" key="1">
    <source>
        <dbReference type="ARBA" id="ARBA00022763"/>
    </source>
</evidence>
<proteinExistence type="inferred from homology"/>
<comment type="catalytic activity">
    <reaction evidence="7">
        <text>2'-deoxyribonucleotide-(2'-deoxyribose 5'-phosphate)-2'-deoxyribonucleotide-DNA = a 3'-end 2'-deoxyribonucleotide-(2,3-dehydro-2,3-deoxyribose 5'-phosphate)-DNA + a 5'-end 5'-phospho-2'-deoxyribonucleoside-DNA + H(+)</text>
        <dbReference type="Rhea" id="RHEA:66592"/>
        <dbReference type="Rhea" id="RHEA-COMP:13180"/>
        <dbReference type="Rhea" id="RHEA-COMP:16897"/>
        <dbReference type="Rhea" id="RHEA-COMP:17067"/>
        <dbReference type="ChEBI" id="CHEBI:15378"/>
        <dbReference type="ChEBI" id="CHEBI:136412"/>
        <dbReference type="ChEBI" id="CHEBI:157695"/>
        <dbReference type="ChEBI" id="CHEBI:167181"/>
        <dbReference type="EC" id="4.2.99.18"/>
    </reaction>
</comment>
<dbReference type="Pfam" id="PF22175">
    <property type="entry name" value="Ogg-HhH"/>
    <property type="match status" value="1"/>
</dbReference>
<dbReference type="InterPro" id="IPR003265">
    <property type="entry name" value="HhH-GPD_domain"/>
</dbReference>
<dbReference type="EMBL" id="MT631274">
    <property type="protein sequence ID" value="QNO47773.1"/>
    <property type="molecule type" value="Genomic_DNA"/>
</dbReference>
<keyword evidence="4 7" id="KW-0456">Lyase</keyword>
<dbReference type="InterPro" id="IPR012092">
    <property type="entry name" value="DNA_glyclase/AP_lyase_Ogg"/>
</dbReference>
<evidence type="ECO:0000256" key="5">
    <source>
        <dbReference type="ARBA" id="ARBA00023268"/>
    </source>
</evidence>
<dbReference type="AlphaFoldDB" id="A0A7G9YID9"/>
<keyword evidence="2 7" id="KW-0378">Hydrolase</keyword>
<dbReference type="SMART" id="SM00478">
    <property type="entry name" value="ENDO3c"/>
    <property type="match status" value="1"/>
</dbReference>
<protein>
    <recommendedName>
        <fullName evidence="7">8-oxoguanine DNA glycosylase/AP lyase</fullName>
    </recommendedName>
    <domain>
        <recommendedName>
            <fullName evidence="7">8-oxoguanine DNA glycosylase</fullName>
            <shortName evidence="7">8-oxoG DNA glycosylase</shortName>
            <ecNumber evidence="7">3.2.2.-</ecNumber>
        </recommendedName>
    </domain>
    <domain>
        <recommendedName>
            <fullName evidence="7">DNA-(apurinic or apyrimidinic site) lyase</fullName>
            <shortName evidence="7">AP lyase</shortName>
            <ecNumber evidence="7">4.2.99.18</ecNumber>
        </recommendedName>
    </domain>
</protein>
<gene>
    <name evidence="7 9" type="primary">ogg</name>
    <name evidence="9" type="ORF">FMEMAFBA_00031</name>
</gene>
<evidence type="ECO:0000313" key="9">
    <source>
        <dbReference type="EMBL" id="QNO47773.1"/>
    </source>
</evidence>
<dbReference type="NCBIfam" id="NF002305">
    <property type="entry name" value="PRK01229.1"/>
    <property type="match status" value="1"/>
</dbReference>
<dbReference type="EC" id="3.2.2.-" evidence="7"/>
<comment type="similarity">
    <text evidence="7">Belongs to the type-2 OGG1 family.</text>
</comment>
<dbReference type="InterPro" id="IPR011257">
    <property type="entry name" value="DNA_glycosylase"/>
</dbReference>
<evidence type="ECO:0000259" key="8">
    <source>
        <dbReference type="SMART" id="SM00478"/>
    </source>
</evidence>
<keyword evidence="5 7" id="KW-0511">Multifunctional enzyme</keyword>
<accession>A0A7G9YID9</accession>
<feature type="active site" evidence="7">
    <location>
        <position position="134"/>
    </location>
</feature>
<evidence type="ECO:0000256" key="4">
    <source>
        <dbReference type="ARBA" id="ARBA00023239"/>
    </source>
</evidence>
<feature type="active site" evidence="7">
    <location>
        <position position="153"/>
    </location>
</feature>
<evidence type="ECO:0000256" key="2">
    <source>
        <dbReference type="ARBA" id="ARBA00022801"/>
    </source>
</evidence>
<feature type="domain" description="HhH-GPD" evidence="8">
    <location>
        <begin position="51"/>
        <end position="208"/>
    </location>
</feature>
<dbReference type="GO" id="GO:0140078">
    <property type="term" value="F:class I DNA-(apurinic or apyrimidinic site) endonuclease activity"/>
    <property type="evidence" value="ECO:0007669"/>
    <property type="project" value="UniProtKB-EC"/>
</dbReference>
<keyword evidence="6 7" id="KW-0326">Glycosidase</keyword>
<name>A0A7G9YID9_9EURY</name>
<sequence>MMNGGGCAIPELTAIRESMQGEIQSRLDEFRRIRERGDAEEVFVELVFCLLTPQSKARVCWAAVQNLLEKNLLFDGTIDQISGELHGVRFKYRKSEYIVKARDMRDQLAEISRFDDACDAREWLVQNVLGIGYKEASHFMRNIGYGESLAILDRHILKNLKLLGVVEEIPKSLSKKTYLEIEKGMRELAEESGISMSQLDLVLWCKETGEVFK</sequence>
<dbReference type="InterPro" id="IPR023170">
    <property type="entry name" value="HhH_base_excis_C"/>
</dbReference>
<dbReference type="GO" id="GO:0016799">
    <property type="term" value="F:hydrolase activity, hydrolyzing N-glycosyl compounds"/>
    <property type="evidence" value="ECO:0007669"/>
    <property type="project" value="UniProtKB-UniRule"/>
</dbReference>
<evidence type="ECO:0000256" key="6">
    <source>
        <dbReference type="ARBA" id="ARBA00023295"/>
    </source>
</evidence>
<evidence type="ECO:0000256" key="3">
    <source>
        <dbReference type="ARBA" id="ARBA00023204"/>
    </source>
</evidence>
<keyword evidence="3 7" id="KW-0234">DNA repair</keyword>
<evidence type="ECO:0000256" key="7">
    <source>
        <dbReference type="HAMAP-Rule" id="MF_00241"/>
    </source>
</evidence>
<organism evidence="9">
    <name type="scientific">Candidatus Methanogaster sp. ANME-2c ERB4</name>
    <dbReference type="NCBI Taxonomy" id="2759911"/>
    <lineage>
        <taxon>Archaea</taxon>
        <taxon>Methanobacteriati</taxon>
        <taxon>Methanobacteriota</taxon>
        <taxon>Stenosarchaea group</taxon>
        <taxon>Methanomicrobia</taxon>
        <taxon>Methanosarcinales</taxon>
        <taxon>ANME-2 cluster</taxon>
        <taxon>Candidatus Methanogasteraceae</taxon>
        <taxon>Candidatus Methanogaster</taxon>
    </lineage>
</organism>
<dbReference type="PIRSF" id="PIRSF005954">
    <property type="entry name" value="Thrmst_ogg"/>
    <property type="match status" value="1"/>
</dbReference>